<protein>
    <submittedName>
        <fullName evidence="2">Uncharacterized protein</fullName>
    </submittedName>
</protein>
<gene>
    <name evidence="2" type="ORF">PHPALM_216</name>
</gene>
<keyword evidence="3" id="KW-1185">Reference proteome</keyword>
<evidence type="ECO:0000313" key="3">
    <source>
        <dbReference type="Proteomes" id="UP000237271"/>
    </source>
</evidence>
<dbReference type="Proteomes" id="UP000237271">
    <property type="component" value="Unassembled WGS sequence"/>
</dbReference>
<dbReference type="EMBL" id="NCKW01000020">
    <property type="protein sequence ID" value="POM81770.1"/>
    <property type="molecule type" value="Genomic_DNA"/>
</dbReference>
<proteinExistence type="predicted"/>
<accession>A0A2P4YVD8</accession>
<feature type="region of interest" description="Disordered" evidence="1">
    <location>
        <begin position="133"/>
        <end position="168"/>
    </location>
</feature>
<feature type="region of interest" description="Disordered" evidence="1">
    <location>
        <begin position="57"/>
        <end position="92"/>
    </location>
</feature>
<dbReference type="OrthoDB" id="127268at2759"/>
<feature type="compositionally biased region" description="Polar residues" evidence="1">
    <location>
        <begin position="148"/>
        <end position="157"/>
    </location>
</feature>
<sequence length="168" mass="18599">MTADAKSGGGLEKFNVKSYTMWKDKLLTHVNQLDLEYQTKLLEKRQPEAKVLMADFLRSNPQKPPSPTNETDEHEALAMRTDESTVPGAKKAKTFKSTSINTIKAVVNEGKRHLNEDGKTLLETCADDAVMDDIESLDPAHHEGFDDNGNTAQTPPQSMEGIEDEAEP</sequence>
<feature type="compositionally biased region" description="Basic and acidic residues" evidence="1">
    <location>
        <begin position="74"/>
        <end position="83"/>
    </location>
</feature>
<organism evidence="2 3">
    <name type="scientific">Phytophthora palmivora</name>
    <dbReference type="NCBI Taxonomy" id="4796"/>
    <lineage>
        <taxon>Eukaryota</taxon>
        <taxon>Sar</taxon>
        <taxon>Stramenopiles</taxon>
        <taxon>Oomycota</taxon>
        <taxon>Peronosporomycetes</taxon>
        <taxon>Peronosporales</taxon>
        <taxon>Peronosporaceae</taxon>
        <taxon>Phytophthora</taxon>
    </lineage>
</organism>
<evidence type="ECO:0000313" key="2">
    <source>
        <dbReference type="EMBL" id="POM81770.1"/>
    </source>
</evidence>
<evidence type="ECO:0000256" key="1">
    <source>
        <dbReference type="SAM" id="MobiDB-lite"/>
    </source>
</evidence>
<dbReference type="AlphaFoldDB" id="A0A2P4YVD8"/>
<reference evidence="2 3" key="1">
    <citation type="journal article" date="2017" name="Genome Biol. Evol.">
        <title>Phytophthora megakarya and P. palmivora, closely related causal agents of cacao black pod rot, underwent increases in genome sizes and gene numbers by different mechanisms.</title>
        <authorList>
            <person name="Ali S.S."/>
            <person name="Shao J."/>
            <person name="Lary D.J."/>
            <person name="Kronmiller B."/>
            <person name="Shen D."/>
            <person name="Strem M.D."/>
            <person name="Amoako-Attah I."/>
            <person name="Akrofi A.Y."/>
            <person name="Begoude B.A."/>
            <person name="Ten Hoopen G.M."/>
            <person name="Coulibaly K."/>
            <person name="Kebe B.I."/>
            <person name="Melnick R.L."/>
            <person name="Guiltinan M.J."/>
            <person name="Tyler B.M."/>
            <person name="Meinhardt L.W."/>
            <person name="Bailey B.A."/>
        </authorList>
    </citation>
    <scope>NUCLEOTIDE SEQUENCE [LARGE SCALE GENOMIC DNA]</scope>
    <source>
        <strain evidence="3">sbr112.9</strain>
    </source>
</reference>
<comment type="caution">
    <text evidence="2">The sequence shown here is derived from an EMBL/GenBank/DDBJ whole genome shotgun (WGS) entry which is preliminary data.</text>
</comment>
<name>A0A2P4YVD8_9STRA</name>